<protein>
    <submittedName>
        <fullName evidence="1">Uncharacterized protein</fullName>
    </submittedName>
</protein>
<dbReference type="OrthoDB" id="9135869at2"/>
<keyword evidence="2" id="KW-1185">Reference proteome</keyword>
<name>A0A157Z3J5_9BURK</name>
<gene>
    <name evidence="1" type="ORF">AWB75_00158</name>
</gene>
<proteinExistence type="predicted"/>
<accession>A0A157Z3J5</accession>
<evidence type="ECO:0000313" key="2">
    <source>
        <dbReference type="Proteomes" id="UP000054870"/>
    </source>
</evidence>
<evidence type="ECO:0000313" key="1">
    <source>
        <dbReference type="EMBL" id="SAK40110.1"/>
    </source>
</evidence>
<comment type="caution">
    <text evidence="1">The sequence shown here is derived from an EMBL/GenBank/DDBJ whole genome shotgun (WGS) entry which is preliminary data.</text>
</comment>
<dbReference type="EMBL" id="FCOF02000001">
    <property type="protein sequence ID" value="SAK40110.1"/>
    <property type="molecule type" value="Genomic_DNA"/>
</dbReference>
<dbReference type="RefSeq" id="WP_061122177.1">
    <property type="nucleotide sequence ID" value="NZ_FCOF02000001.1"/>
</dbReference>
<sequence length="320" mass="37734">MERSIPKRGEKRKAFDEALRAGLEQIDWYCKHHEWTIFLVAGGRGVCKVCNDVRNEITNARTTQRYHNDPEYYEFRRKQISDALAARLSIPGQREEINAYFRKLHSKKSQIDPQYVGQKREYGAAVTWRTKGRNLAEGYSERTLPAWYSREKEALQKLYEPRAYDDLYERDHLIARNHKKVTGLHCWANVVVVFKKWNRWKGSKFDVTNDNNRWHRPANRHSGGAFDPNPTLDEQKLIRKLWTEEGIAIEDSLRILRDSLDQLARTYEEHVSKIFGMKLPVDPAWYERCNRPEGIPLEAFKGFDEEPAEKAMHAFLRILN</sequence>
<reference evidence="1" key="1">
    <citation type="submission" date="2016-01" db="EMBL/GenBank/DDBJ databases">
        <authorList>
            <person name="Peeters C."/>
        </authorList>
    </citation>
    <scope>NUCLEOTIDE SEQUENCE [LARGE SCALE GENOMIC DNA]</scope>
    <source>
        <strain evidence="1">LMG 29318</strain>
    </source>
</reference>
<organism evidence="1 2">
    <name type="scientific">Caballeronia catudaia</name>
    <dbReference type="NCBI Taxonomy" id="1777136"/>
    <lineage>
        <taxon>Bacteria</taxon>
        <taxon>Pseudomonadati</taxon>
        <taxon>Pseudomonadota</taxon>
        <taxon>Betaproteobacteria</taxon>
        <taxon>Burkholderiales</taxon>
        <taxon>Burkholderiaceae</taxon>
        <taxon>Caballeronia</taxon>
    </lineage>
</organism>
<dbReference type="Proteomes" id="UP000054870">
    <property type="component" value="Unassembled WGS sequence"/>
</dbReference>
<dbReference type="AlphaFoldDB" id="A0A157Z3J5"/>